<feature type="transmembrane region" description="Helical" evidence="1">
    <location>
        <begin position="6"/>
        <end position="26"/>
    </location>
</feature>
<feature type="transmembrane region" description="Helical" evidence="1">
    <location>
        <begin position="38"/>
        <end position="58"/>
    </location>
</feature>
<sequence length="192" mass="20631">MSGDDVVRLVALLVILMAVGGTFIASGRGRIGQMAQHAAIWGLIFLGALAAIDLWPTISQTVRPQQTQESGGVESVSLREDGHYYLTLQVNGLPVVFAVDTGATDVVLSQADARRIGIDVANLAYVRTAQTANGTVRLAPVTLDTVVLGDFTWHKQSAVVNEGEMGQSLLGMSYLRHFQRIEISDGRLVLTR</sequence>
<evidence type="ECO:0008006" key="4">
    <source>
        <dbReference type="Google" id="ProtNLM"/>
    </source>
</evidence>
<reference evidence="2 3" key="1">
    <citation type="submission" date="2017-02" db="EMBL/GenBank/DDBJ databases">
        <title>Ketogulonicigenium robustum SPU B003 Genome sequencing and assembly.</title>
        <authorList>
            <person name="Li Y."/>
            <person name="Liu L."/>
            <person name="Wang C."/>
            <person name="Zhang M."/>
            <person name="Zhang T."/>
            <person name="Zhang Y."/>
        </authorList>
    </citation>
    <scope>NUCLEOTIDE SEQUENCE [LARGE SCALE GENOMIC DNA]</scope>
    <source>
        <strain evidence="2 3">SPU_B003</strain>
    </source>
</reference>
<proteinExistence type="predicted"/>
<accession>A0A1W6P065</accession>
<dbReference type="Proteomes" id="UP000242447">
    <property type="component" value="Chromosome"/>
</dbReference>
<dbReference type="RefSeq" id="WP_085786219.1">
    <property type="nucleotide sequence ID" value="NZ_CP019937.1"/>
</dbReference>
<dbReference type="PROSITE" id="PS00141">
    <property type="entry name" value="ASP_PROTEASE"/>
    <property type="match status" value="1"/>
</dbReference>
<dbReference type="InterPro" id="IPR001969">
    <property type="entry name" value="Aspartic_peptidase_AS"/>
</dbReference>
<gene>
    <name evidence="2" type="ORF">BVG79_01374</name>
</gene>
<keyword evidence="1" id="KW-0472">Membrane</keyword>
<dbReference type="GO" id="GO:0004190">
    <property type="term" value="F:aspartic-type endopeptidase activity"/>
    <property type="evidence" value="ECO:0007669"/>
    <property type="project" value="InterPro"/>
</dbReference>
<evidence type="ECO:0000313" key="2">
    <source>
        <dbReference type="EMBL" id="ARO14720.1"/>
    </source>
</evidence>
<dbReference type="Gene3D" id="2.40.70.10">
    <property type="entry name" value="Acid Proteases"/>
    <property type="match status" value="1"/>
</dbReference>
<dbReference type="CDD" id="cd05483">
    <property type="entry name" value="retropepsin_like_bacteria"/>
    <property type="match status" value="1"/>
</dbReference>
<keyword evidence="1" id="KW-1133">Transmembrane helix</keyword>
<dbReference type="InterPro" id="IPR021109">
    <property type="entry name" value="Peptidase_aspartic_dom_sf"/>
</dbReference>
<dbReference type="Pfam" id="PF13975">
    <property type="entry name" value="gag-asp_proteas"/>
    <property type="match status" value="1"/>
</dbReference>
<dbReference type="EMBL" id="CP019937">
    <property type="protein sequence ID" value="ARO14720.1"/>
    <property type="molecule type" value="Genomic_DNA"/>
</dbReference>
<dbReference type="OrthoDB" id="7595324at2"/>
<organism evidence="2 3">
    <name type="scientific">Ketogulonicigenium robustum</name>
    <dbReference type="NCBI Taxonomy" id="92947"/>
    <lineage>
        <taxon>Bacteria</taxon>
        <taxon>Pseudomonadati</taxon>
        <taxon>Pseudomonadota</taxon>
        <taxon>Alphaproteobacteria</taxon>
        <taxon>Rhodobacterales</taxon>
        <taxon>Roseobacteraceae</taxon>
        <taxon>Ketogulonicigenium</taxon>
    </lineage>
</organism>
<dbReference type="KEGG" id="kro:BVG79_01374"/>
<dbReference type="InterPro" id="IPR011969">
    <property type="entry name" value="Clan_AA_Asp_peptidase_C"/>
</dbReference>
<keyword evidence="3" id="KW-1185">Reference proteome</keyword>
<protein>
    <recommendedName>
        <fullName evidence="4">TIGR02281 family clan AA aspartic protease</fullName>
    </recommendedName>
</protein>
<dbReference type="InterPro" id="IPR034122">
    <property type="entry name" value="Retropepsin-like_bacterial"/>
</dbReference>
<keyword evidence="1" id="KW-0812">Transmembrane</keyword>
<dbReference type="GO" id="GO:0006508">
    <property type="term" value="P:proteolysis"/>
    <property type="evidence" value="ECO:0007669"/>
    <property type="project" value="InterPro"/>
</dbReference>
<evidence type="ECO:0000313" key="3">
    <source>
        <dbReference type="Proteomes" id="UP000242447"/>
    </source>
</evidence>
<name>A0A1W6P065_9RHOB</name>
<dbReference type="SUPFAM" id="SSF50630">
    <property type="entry name" value="Acid proteases"/>
    <property type="match status" value="1"/>
</dbReference>
<dbReference type="NCBIfam" id="TIGR02281">
    <property type="entry name" value="clan_AA_DTGA"/>
    <property type="match status" value="1"/>
</dbReference>
<evidence type="ECO:0000256" key="1">
    <source>
        <dbReference type="SAM" id="Phobius"/>
    </source>
</evidence>
<dbReference type="AlphaFoldDB" id="A0A1W6P065"/>
<dbReference type="STRING" id="92947.BVG79_01374"/>